<keyword evidence="5" id="KW-1185">Reference proteome</keyword>
<keyword evidence="2" id="KW-0804">Transcription</keyword>
<dbReference type="Proteomes" id="UP001180487">
    <property type="component" value="Unassembled WGS sequence"/>
</dbReference>
<evidence type="ECO:0000259" key="3">
    <source>
        <dbReference type="PROSITE" id="PS01124"/>
    </source>
</evidence>
<accession>A0ABU2C554</accession>
<dbReference type="SUPFAM" id="SSF46689">
    <property type="entry name" value="Homeodomain-like"/>
    <property type="match status" value="1"/>
</dbReference>
<reference evidence="4 5" key="1">
    <citation type="submission" date="2023-07" db="EMBL/GenBank/DDBJ databases">
        <title>Sorghum-associated microbial communities from plants grown in Nebraska, USA.</title>
        <authorList>
            <person name="Schachtman D."/>
        </authorList>
    </citation>
    <scope>NUCLEOTIDE SEQUENCE [LARGE SCALE GENOMIC DNA]</scope>
    <source>
        <strain evidence="4 5">BE313</strain>
    </source>
</reference>
<dbReference type="InterPro" id="IPR009057">
    <property type="entry name" value="Homeodomain-like_sf"/>
</dbReference>
<dbReference type="InterPro" id="IPR018060">
    <property type="entry name" value="HTH_AraC"/>
</dbReference>
<name>A0ABU2C554_9BURK</name>
<dbReference type="RefSeq" id="WP_310371276.1">
    <property type="nucleotide sequence ID" value="NZ_JAVDXT010000001.1"/>
</dbReference>
<dbReference type="Gene3D" id="1.10.10.60">
    <property type="entry name" value="Homeodomain-like"/>
    <property type="match status" value="1"/>
</dbReference>
<evidence type="ECO:0000313" key="5">
    <source>
        <dbReference type="Proteomes" id="UP001180487"/>
    </source>
</evidence>
<dbReference type="EMBL" id="JAVDXT010000001">
    <property type="protein sequence ID" value="MDR7376382.1"/>
    <property type="molecule type" value="Genomic_DNA"/>
</dbReference>
<protein>
    <submittedName>
        <fullName evidence="4">AraC-like DNA-binding protein</fullName>
    </submittedName>
</protein>
<comment type="caution">
    <text evidence="4">The sequence shown here is derived from an EMBL/GenBank/DDBJ whole genome shotgun (WGS) entry which is preliminary data.</text>
</comment>
<dbReference type="Pfam" id="PF12833">
    <property type="entry name" value="HTH_18"/>
    <property type="match status" value="1"/>
</dbReference>
<keyword evidence="1" id="KW-0805">Transcription regulation</keyword>
<sequence length="297" mass="32943">MLDALAQPAMADTATPTAATHSALYAPRLSLAACVRAYLSHSTLGADLAPAQRYNYFPAAPMCAIQWIILGASIVVQRGDERIHEAVPTQFFNGPHTAPIVSFNPGPVQGFMLVLTPDAVQAMTGVDMSQFVDRQVPLRQVFDATWQAMAQTVMDAPDDAVRIQLIEAFLEPRWAAVRSAAMPRADRYRLWAEGLALRAATSGMGQSLRQIERRIKAWAGLPLRDLRRFSHLEAAYFQVRQAQNSASFNWADAAADAGFADQAHLCRETRRITGLTPTELRRAIDEDECFWVYRIVR</sequence>
<feature type="domain" description="HTH araC/xylS-type" evidence="3">
    <location>
        <begin position="192"/>
        <end position="283"/>
    </location>
</feature>
<dbReference type="SMART" id="SM00342">
    <property type="entry name" value="HTH_ARAC"/>
    <property type="match status" value="1"/>
</dbReference>
<evidence type="ECO:0000256" key="2">
    <source>
        <dbReference type="ARBA" id="ARBA00023163"/>
    </source>
</evidence>
<evidence type="ECO:0000313" key="4">
    <source>
        <dbReference type="EMBL" id="MDR7376382.1"/>
    </source>
</evidence>
<gene>
    <name evidence="4" type="ORF">J2X19_001040</name>
</gene>
<organism evidence="4 5">
    <name type="scientific">Rhodoferax ferrireducens</name>
    <dbReference type="NCBI Taxonomy" id="192843"/>
    <lineage>
        <taxon>Bacteria</taxon>
        <taxon>Pseudomonadati</taxon>
        <taxon>Pseudomonadota</taxon>
        <taxon>Betaproteobacteria</taxon>
        <taxon>Burkholderiales</taxon>
        <taxon>Comamonadaceae</taxon>
        <taxon>Rhodoferax</taxon>
    </lineage>
</organism>
<proteinExistence type="predicted"/>
<dbReference type="PROSITE" id="PS01124">
    <property type="entry name" value="HTH_ARAC_FAMILY_2"/>
    <property type="match status" value="1"/>
</dbReference>
<evidence type="ECO:0000256" key="1">
    <source>
        <dbReference type="ARBA" id="ARBA00023015"/>
    </source>
</evidence>